<feature type="compositionally biased region" description="Basic and acidic residues" evidence="8">
    <location>
        <begin position="63"/>
        <end position="94"/>
    </location>
</feature>
<keyword evidence="2" id="KW-0811">Translocation</keyword>
<dbReference type="InterPro" id="IPR036388">
    <property type="entry name" value="WH-like_DNA-bd_sf"/>
</dbReference>
<gene>
    <name evidence="10" type="ORF">B0T24DRAFT_242770</name>
</gene>
<evidence type="ECO:0000256" key="1">
    <source>
        <dbReference type="ARBA" id="ARBA00005443"/>
    </source>
</evidence>
<feature type="domain" description="Peroxisome membrane anchor protein Pex14p N-terminal" evidence="9">
    <location>
        <begin position="42"/>
        <end position="85"/>
    </location>
</feature>
<protein>
    <recommendedName>
        <fullName evidence="4 7">Peroxisomal membrane protein PEX14</fullName>
    </recommendedName>
    <alternativeName>
        <fullName evidence="5 7">Peroxin-14</fullName>
    </alternativeName>
</protein>
<evidence type="ECO:0000256" key="2">
    <source>
        <dbReference type="ARBA" id="ARBA00023010"/>
    </source>
</evidence>
<dbReference type="Gene3D" id="1.10.10.10">
    <property type="entry name" value="Winged helix-like DNA-binding domain superfamily/Winged helix DNA-binding domain"/>
    <property type="match status" value="1"/>
</dbReference>
<feature type="compositionally biased region" description="Basic and acidic residues" evidence="8">
    <location>
        <begin position="29"/>
        <end position="54"/>
    </location>
</feature>
<evidence type="ECO:0000256" key="5">
    <source>
        <dbReference type="ARBA" id="ARBA00029691"/>
    </source>
</evidence>
<keyword evidence="7" id="KW-0472">Membrane</keyword>
<sequence length="373" mass="40076">MGDSGEDGHGEVQSGTPAWQQAPPTTPEAENKPSAEAEDNSRAASLERARKFLQDDAVQSTSTERKAEFLRTKGIPEGDIDELLKDDAQKEHADAQSQLQTTESHERRPETTEPHTLEKKDDRPPIITYPEFLTKPARPPPLVTVNGFLNTLYAFGGVSTLVYGVSKFVVEPMVDSLTEARISFHEMVQQDLAKLIEKLEGTVSEIPAAVTKTKPDAASSHAGIHPGAGGSDVGDAASSCDDPTELFHRDIGVQTSLPASPVRARSPEPRQPEQASARQARRLTELAASVKVVSSGLVAQTESYGDVKAAVGALNDDMNKLASAQTDYGGGFSAYGNSAHSNEPDDEIKKARDNIRRVKGVLLSTRTFPASPR</sequence>
<dbReference type="EMBL" id="JAULSN010000004">
    <property type="protein sequence ID" value="KAK3372782.1"/>
    <property type="molecule type" value="Genomic_DNA"/>
</dbReference>
<feature type="region of interest" description="Disordered" evidence="8">
    <location>
        <begin position="1"/>
        <end position="133"/>
    </location>
</feature>
<keyword evidence="7" id="KW-0813">Transport</keyword>
<dbReference type="AlphaFoldDB" id="A0AAE0KAZ0"/>
<dbReference type="PANTHER" id="PTHR23058:SF5">
    <property type="entry name" value="PEROXISOMAL MEMBRANE PROTEIN PEX14"/>
    <property type="match status" value="1"/>
</dbReference>
<dbReference type="InterPro" id="IPR006785">
    <property type="entry name" value="Pex14_N"/>
</dbReference>
<comment type="function">
    <text evidence="7">Component of the PEX13-PEX14 docking complex, a translocon channel that specifically mediates the import of peroxisomal cargo proteins bound to PEX5 receptor. The PEX13-PEX14 docking complex forms a large import pore which can be opened to a diameter of about 9 nm. Mechanistically, PEX5 receptor along with cargo proteins associates with the PEX14 subunit of the PEX13-PEX14 docking complex in the cytosol, leading to the insertion of the receptor into the organelle membrane with the concomitant translocation of the cargo into the peroxisome matrix.</text>
</comment>
<dbReference type="Proteomes" id="UP001287356">
    <property type="component" value="Unassembled WGS sequence"/>
</dbReference>
<comment type="caution">
    <text evidence="10">The sequence shown here is derived from an EMBL/GenBank/DDBJ whole genome shotgun (WGS) entry which is preliminary data.</text>
</comment>
<keyword evidence="3 7" id="KW-0576">Peroxisome</keyword>
<keyword evidence="11" id="KW-1185">Reference proteome</keyword>
<dbReference type="GO" id="GO:0005102">
    <property type="term" value="F:signaling receptor binding"/>
    <property type="evidence" value="ECO:0007669"/>
    <property type="project" value="TreeGrafter"/>
</dbReference>
<feature type="compositionally biased region" description="Basic and acidic residues" evidence="8">
    <location>
        <begin position="1"/>
        <end position="10"/>
    </location>
</feature>
<evidence type="ECO:0000256" key="7">
    <source>
        <dbReference type="RuleBase" id="RU367032"/>
    </source>
</evidence>
<reference evidence="10" key="2">
    <citation type="submission" date="2023-06" db="EMBL/GenBank/DDBJ databases">
        <authorList>
            <consortium name="Lawrence Berkeley National Laboratory"/>
            <person name="Haridas S."/>
            <person name="Hensen N."/>
            <person name="Bonometti L."/>
            <person name="Westerberg I."/>
            <person name="Brannstrom I.O."/>
            <person name="Guillou S."/>
            <person name="Cros-Aarteil S."/>
            <person name="Calhoun S."/>
            <person name="Kuo A."/>
            <person name="Mondo S."/>
            <person name="Pangilinan J."/>
            <person name="Riley R."/>
            <person name="Labutti K."/>
            <person name="Andreopoulos B."/>
            <person name="Lipzen A."/>
            <person name="Chen C."/>
            <person name="Yanf M."/>
            <person name="Daum C."/>
            <person name="Ng V."/>
            <person name="Clum A."/>
            <person name="Steindorff A."/>
            <person name="Ohm R."/>
            <person name="Martin F."/>
            <person name="Silar P."/>
            <person name="Natvig D."/>
            <person name="Lalanne C."/>
            <person name="Gautier V."/>
            <person name="Ament-Velasquez S.L."/>
            <person name="Kruys A."/>
            <person name="Hutchinson M.I."/>
            <person name="Powell A.J."/>
            <person name="Barry K."/>
            <person name="Miller A.N."/>
            <person name="Grigoriev I.V."/>
            <person name="Debuchy R."/>
            <person name="Gladieux P."/>
            <person name="Thoren M.H."/>
            <person name="Johannesson H."/>
        </authorList>
    </citation>
    <scope>NUCLEOTIDE SEQUENCE</scope>
    <source>
        <strain evidence="10">CBS 958.72</strain>
    </source>
</reference>
<dbReference type="GO" id="GO:0005778">
    <property type="term" value="C:peroxisomal membrane"/>
    <property type="evidence" value="ECO:0007669"/>
    <property type="project" value="UniProtKB-SubCell"/>
</dbReference>
<evidence type="ECO:0000259" key="9">
    <source>
        <dbReference type="Pfam" id="PF04695"/>
    </source>
</evidence>
<keyword evidence="7" id="KW-0653">Protein transport</keyword>
<evidence type="ECO:0000256" key="8">
    <source>
        <dbReference type="SAM" id="MobiDB-lite"/>
    </source>
</evidence>
<dbReference type="InterPro" id="IPR025655">
    <property type="entry name" value="PEX14"/>
</dbReference>
<reference evidence="10" key="1">
    <citation type="journal article" date="2023" name="Mol. Phylogenet. Evol.">
        <title>Genome-scale phylogeny and comparative genomics of the fungal order Sordariales.</title>
        <authorList>
            <person name="Hensen N."/>
            <person name="Bonometti L."/>
            <person name="Westerberg I."/>
            <person name="Brannstrom I.O."/>
            <person name="Guillou S."/>
            <person name="Cros-Aarteil S."/>
            <person name="Calhoun S."/>
            <person name="Haridas S."/>
            <person name="Kuo A."/>
            <person name="Mondo S."/>
            <person name="Pangilinan J."/>
            <person name="Riley R."/>
            <person name="LaButti K."/>
            <person name="Andreopoulos B."/>
            <person name="Lipzen A."/>
            <person name="Chen C."/>
            <person name="Yan M."/>
            <person name="Daum C."/>
            <person name="Ng V."/>
            <person name="Clum A."/>
            <person name="Steindorff A."/>
            <person name="Ohm R.A."/>
            <person name="Martin F."/>
            <person name="Silar P."/>
            <person name="Natvig D.O."/>
            <person name="Lalanne C."/>
            <person name="Gautier V."/>
            <person name="Ament-Velasquez S.L."/>
            <person name="Kruys A."/>
            <person name="Hutchinson M.I."/>
            <person name="Powell A.J."/>
            <person name="Barry K."/>
            <person name="Miller A.N."/>
            <person name="Grigoriev I.V."/>
            <person name="Debuchy R."/>
            <person name="Gladieux P."/>
            <person name="Hiltunen Thoren M."/>
            <person name="Johannesson H."/>
        </authorList>
    </citation>
    <scope>NUCLEOTIDE SEQUENCE</scope>
    <source>
        <strain evidence="10">CBS 958.72</strain>
    </source>
</reference>
<comment type="subcellular location">
    <subcellularLocation>
        <location evidence="6 7">Peroxisome membrane</location>
    </subcellularLocation>
</comment>
<evidence type="ECO:0000313" key="11">
    <source>
        <dbReference type="Proteomes" id="UP001287356"/>
    </source>
</evidence>
<organism evidence="10 11">
    <name type="scientific">Lasiosphaeria ovina</name>
    <dbReference type="NCBI Taxonomy" id="92902"/>
    <lineage>
        <taxon>Eukaryota</taxon>
        <taxon>Fungi</taxon>
        <taxon>Dikarya</taxon>
        <taxon>Ascomycota</taxon>
        <taxon>Pezizomycotina</taxon>
        <taxon>Sordariomycetes</taxon>
        <taxon>Sordariomycetidae</taxon>
        <taxon>Sordariales</taxon>
        <taxon>Lasiosphaeriaceae</taxon>
        <taxon>Lasiosphaeria</taxon>
    </lineage>
</organism>
<accession>A0AAE0KAZ0</accession>
<dbReference type="GO" id="GO:1990429">
    <property type="term" value="C:peroxisomal importomer complex"/>
    <property type="evidence" value="ECO:0007669"/>
    <property type="project" value="TreeGrafter"/>
</dbReference>
<evidence type="ECO:0000256" key="4">
    <source>
        <dbReference type="ARBA" id="ARBA00029502"/>
    </source>
</evidence>
<comment type="similarity">
    <text evidence="1 7">Belongs to the peroxin-14 family.</text>
</comment>
<name>A0AAE0KAZ0_9PEZI</name>
<evidence type="ECO:0000256" key="6">
    <source>
        <dbReference type="ARBA" id="ARBA00046271"/>
    </source>
</evidence>
<dbReference type="GO" id="GO:0016560">
    <property type="term" value="P:protein import into peroxisome matrix, docking"/>
    <property type="evidence" value="ECO:0007669"/>
    <property type="project" value="UniProtKB-UniRule"/>
</dbReference>
<dbReference type="Pfam" id="PF04695">
    <property type="entry name" value="Pex14_N"/>
    <property type="match status" value="1"/>
</dbReference>
<dbReference type="PANTHER" id="PTHR23058">
    <property type="entry name" value="PEROXISOMAL MEMBRANE PROTEIN PEX14"/>
    <property type="match status" value="1"/>
</dbReference>
<evidence type="ECO:0000256" key="3">
    <source>
        <dbReference type="ARBA" id="ARBA00023140"/>
    </source>
</evidence>
<proteinExistence type="inferred from homology"/>
<feature type="compositionally biased region" description="Basic and acidic residues" evidence="8">
    <location>
        <begin position="103"/>
        <end position="124"/>
    </location>
</feature>
<feature type="region of interest" description="Disordered" evidence="8">
    <location>
        <begin position="212"/>
        <end position="281"/>
    </location>
</feature>
<evidence type="ECO:0000313" key="10">
    <source>
        <dbReference type="EMBL" id="KAK3372782.1"/>
    </source>
</evidence>